<comment type="catalytic activity">
    <reaction evidence="2 4">
        <text>L-methionyl-[protein] + [thioredoxin]-disulfide + H2O = L-methionyl-(S)-S-oxide-[protein] + [thioredoxin]-dithiol</text>
        <dbReference type="Rhea" id="RHEA:14217"/>
        <dbReference type="Rhea" id="RHEA-COMP:10698"/>
        <dbReference type="Rhea" id="RHEA-COMP:10700"/>
        <dbReference type="Rhea" id="RHEA-COMP:12313"/>
        <dbReference type="Rhea" id="RHEA-COMP:12315"/>
        <dbReference type="ChEBI" id="CHEBI:15377"/>
        <dbReference type="ChEBI" id="CHEBI:16044"/>
        <dbReference type="ChEBI" id="CHEBI:29950"/>
        <dbReference type="ChEBI" id="CHEBI:44120"/>
        <dbReference type="ChEBI" id="CHEBI:50058"/>
        <dbReference type="EC" id="1.8.4.11"/>
    </reaction>
</comment>
<comment type="caution">
    <text evidence="6">The sequence shown here is derived from an EMBL/GenBank/DDBJ whole genome shotgun (WGS) entry which is preliminary data.</text>
</comment>
<feature type="active site" evidence="4">
    <location>
        <position position="13"/>
    </location>
</feature>
<dbReference type="PANTHER" id="PTHR43774">
    <property type="entry name" value="PEPTIDE METHIONINE SULFOXIDE REDUCTASE"/>
    <property type="match status" value="1"/>
</dbReference>
<evidence type="ECO:0000313" key="6">
    <source>
        <dbReference type="EMBL" id="RVU88767.1"/>
    </source>
</evidence>
<evidence type="ECO:0000256" key="4">
    <source>
        <dbReference type="HAMAP-Rule" id="MF_01401"/>
    </source>
</evidence>
<dbReference type="Pfam" id="PF01625">
    <property type="entry name" value="PMSR"/>
    <property type="match status" value="1"/>
</dbReference>
<protein>
    <recommendedName>
        <fullName evidence="4">Peptide methionine sulfoxide reductase MsrA</fullName>
        <shortName evidence="4">Protein-methionine-S-oxide reductase</shortName>
        <ecNumber evidence="4">1.8.4.11</ecNumber>
    </recommendedName>
    <alternativeName>
        <fullName evidence="4">Peptide-methionine (S)-S-oxide reductase</fullName>
        <shortName evidence="4">Peptide Met(O) reductase</shortName>
    </alternativeName>
</protein>
<dbReference type="EC" id="1.8.4.11" evidence="4"/>
<accession>A0AA94JNU9</accession>
<feature type="domain" description="Peptide methionine sulphoxide reductase MsrA" evidence="5">
    <location>
        <begin position="7"/>
        <end position="157"/>
    </location>
</feature>
<evidence type="ECO:0000256" key="3">
    <source>
        <dbReference type="ARBA" id="ARBA00048782"/>
    </source>
</evidence>
<keyword evidence="1 4" id="KW-0560">Oxidoreductase</keyword>
<organism evidence="6">
    <name type="scientific">Flavobacterium columnare</name>
    <dbReference type="NCBI Taxonomy" id="996"/>
    <lineage>
        <taxon>Bacteria</taxon>
        <taxon>Pseudomonadati</taxon>
        <taxon>Bacteroidota</taxon>
        <taxon>Flavobacteriia</taxon>
        <taxon>Flavobacteriales</taxon>
        <taxon>Flavobacteriaceae</taxon>
        <taxon>Flavobacterium</taxon>
    </lineage>
</organism>
<dbReference type="Gene3D" id="3.30.1060.10">
    <property type="entry name" value="Peptide methionine sulphoxide reductase MsrA"/>
    <property type="match status" value="1"/>
</dbReference>
<evidence type="ECO:0000256" key="2">
    <source>
        <dbReference type="ARBA" id="ARBA00047806"/>
    </source>
</evidence>
<gene>
    <name evidence="4 6" type="primary">msrA</name>
    <name evidence="6" type="ORF">EJB19_06535</name>
</gene>
<comment type="function">
    <text evidence="4">Has an important function as a repair enzyme for proteins that have been inactivated by oxidation. Catalyzes the reversible oxidation-reduction of methionine sulfoxide in proteins to methionine.</text>
</comment>
<dbReference type="RefSeq" id="WP_088420065.1">
    <property type="nucleotide sequence ID" value="NZ_RWGX02000016.1"/>
</dbReference>
<dbReference type="InterPro" id="IPR036509">
    <property type="entry name" value="Met_Sox_Rdtase_MsrA_sf"/>
</dbReference>
<dbReference type="EMBL" id="RWGX01000004">
    <property type="protein sequence ID" value="RVU88767.1"/>
    <property type="molecule type" value="Genomic_DNA"/>
</dbReference>
<comment type="catalytic activity">
    <reaction evidence="3 4">
        <text>[thioredoxin]-disulfide + L-methionine + H2O = L-methionine (S)-S-oxide + [thioredoxin]-dithiol</text>
        <dbReference type="Rhea" id="RHEA:19993"/>
        <dbReference type="Rhea" id="RHEA-COMP:10698"/>
        <dbReference type="Rhea" id="RHEA-COMP:10700"/>
        <dbReference type="ChEBI" id="CHEBI:15377"/>
        <dbReference type="ChEBI" id="CHEBI:29950"/>
        <dbReference type="ChEBI" id="CHEBI:50058"/>
        <dbReference type="ChEBI" id="CHEBI:57844"/>
        <dbReference type="ChEBI" id="CHEBI:58772"/>
        <dbReference type="EC" id="1.8.4.11"/>
    </reaction>
</comment>
<evidence type="ECO:0000259" key="5">
    <source>
        <dbReference type="Pfam" id="PF01625"/>
    </source>
</evidence>
<dbReference type="PANTHER" id="PTHR43774:SF1">
    <property type="entry name" value="PEPTIDE METHIONINE SULFOXIDE REDUCTASE MSRA 2"/>
    <property type="match status" value="1"/>
</dbReference>
<dbReference type="AlphaFoldDB" id="A0AA94JNU9"/>
<dbReference type="HAMAP" id="MF_01401">
    <property type="entry name" value="MsrA"/>
    <property type="match status" value="1"/>
</dbReference>
<sequence>MKNIEIATFGGGCFWCIEAIIQRLKGVEKVVSGYAGGKIINPTYEEICKGDTDHAEVIQVTFNTDSLSYVELLNVFMIYHNPTTLNYQGADYGTQYRSVIFYHNEKQKILAQEVIKKLNPVFENKIVTELAPLRDFYPAEIYHQNYYNKNKNKGYCQVVISPKIARLKKEYADKLKENI</sequence>
<dbReference type="GO" id="GO:0008113">
    <property type="term" value="F:peptide-methionine (S)-S-oxide reductase activity"/>
    <property type="evidence" value="ECO:0007669"/>
    <property type="project" value="UniProtKB-UniRule"/>
</dbReference>
<dbReference type="NCBIfam" id="TIGR00401">
    <property type="entry name" value="msrA"/>
    <property type="match status" value="1"/>
</dbReference>
<reference evidence="6" key="1">
    <citation type="submission" date="2018-12" db="EMBL/GenBank/DDBJ databases">
        <title>Draft genome sequence of Flaovobacterium columnare BGFS27 isolated from channel catfish in Alabama.</title>
        <authorList>
            <person name="Cai W."/>
            <person name="Arias C."/>
        </authorList>
    </citation>
    <scope>NUCLEOTIDE SEQUENCE [LARGE SCALE GENOMIC DNA]</scope>
    <source>
        <strain evidence="6">BGFS27</strain>
    </source>
</reference>
<comment type="similarity">
    <text evidence="4">Belongs to the MsrA Met sulfoxide reductase family.</text>
</comment>
<evidence type="ECO:0000256" key="1">
    <source>
        <dbReference type="ARBA" id="ARBA00023002"/>
    </source>
</evidence>
<dbReference type="SUPFAM" id="SSF55068">
    <property type="entry name" value="Peptide methionine sulfoxide reductase"/>
    <property type="match status" value="1"/>
</dbReference>
<name>A0AA94JNU9_9FLAO</name>
<proteinExistence type="inferred from homology"/>
<dbReference type="InterPro" id="IPR002569">
    <property type="entry name" value="Met_Sox_Rdtase_MsrA_dom"/>
</dbReference>